<evidence type="ECO:0000256" key="1">
    <source>
        <dbReference type="SAM" id="MobiDB-lite"/>
    </source>
</evidence>
<feature type="signal peptide" evidence="2">
    <location>
        <begin position="1"/>
        <end position="20"/>
    </location>
</feature>
<protein>
    <recommendedName>
        <fullName evidence="5">Lipoprotein</fullName>
    </recommendedName>
</protein>
<dbReference type="Proteomes" id="UP000448943">
    <property type="component" value="Unassembled WGS sequence"/>
</dbReference>
<proteinExistence type="predicted"/>
<dbReference type="OrthoDB" id="2111131at2"/>
<organism evidence="3 4">
    <name type="scientific">Chengkuizengella marina</name>
    <dbReference type="NCBI Taxonomy" id="2507566"/>
    <lineage>
        <taxon>Bacteria</taxon>
        <taxon>Bacillati</taxon>
        <taxon>Bacillota</taxon>
        <taxon>Bacilli</taxon>
        <taxon>Bacillales</taxon>
        <taxon>Paenibacillaceae</taxon>
        <taxon>Chengkuizengella</taxon>
    </lineage>
</organism>
<accession>A0A6N9Q5E3</accession>
<dbReference type="AlphaFoldDB" id="A0A6N9Q5E3"/>
<reference evidence="3 4" key="1">
    <citation type="submission" date="2019-01" db="EMBL/GenBank/DDBJ databases">
        <title>Chengkuizengella sp. nov., isolated from deep-sea sediment of East Pacific Ocean.</title>
        <authorList>
            <person name="Yang J."/>
            <person name="Lai Q."/>
            <person name="Shao Z."/>
        </authorList>
    </citation>
    <scope>NUCLEOTIDE SEQUENCE [LARGE SCALE GENOMIC DNA]</scope>
    <source>
        <strain evidence="3 4">YPA3-1-1</strain>
    </source>
</reference>
<evidence type="ECO:0000313" key="4">
    <source>
        <dbReference type="Proteomes" id="UP000448943"/>
    </source>
</evidence>
<evidence type="ECO:0000313" key="3">
    <source>
        <dbReference type="EMBL" id="NBI30037.1"/>
    </source>
</evidence>
<feature type="chain" id="PRO_5039653494" description="Lipoprotein" evidence="2">
    <location>
        <begin position="21"/>
        <end position="405"/>
    </location>
</feature>
<keyword evidence="2" id="KW-0732">Signal</keyword>
<feature type="compositionally biased region" description="Acidic residues" evidence="1">
    <location>
        <begin position="47"/>
        <end position="59"/>
    </location>
</feature>
<evidence type="ECO:0008006" key="5">
    <source>
        <dbReference type="Google" id="ProtNLM"/>
    </source>
</evidence>
<dbReference type="RefSeq" id="WP_160646845.1">
    <property type="nucleotide sequence ID" value="NZ_SIJB01000029.1"/>
</dbReference>
<keyword evidence="4" id="KW-1185">Reference proteome</keyword>
<gene>
    <name evidence="3" type="ORF">ERL59_13885</name>
</gene>
<feature type="region of interest" description="Disordered" evidence="1">
    <location>
        <begin position="25"/>
        <end position="64"/>
    </location>
</feature>
<comment type="caution">
    <text evidence="3">The sequence shown here is derived from an EMBL/GenBank/DDBJ whole genome shotgun (WGS) entry which is preliminary data.</text>
</comment>
<dbReference type="PROSITE" id="PS51257">
    <property type="entry name" value="PROKAR_LIPOPROTEIN"/>
    <property type="match status" value="1"/>
</dbReference>
<sequence>MNKKLTTALSTMLIASVILSACGTEAPEDVEDTKEQQEQTEDSQNTETDENESEGEEQVSIDNTVTYKEVDTYKQMMDELSKAKEGEITDWNLVNTLYIEGLKDTVVEADDSLDVAISAAIEAGTSEQLDAVVALQVIDKTTQSYFYKKQKNLQSDLVAELEAGNQVKAETAFQELNHLAEQVLIPTAAKRDSYYSVDMQSQIENGLNLQEKALAEGNIDDLKVYKQMTDKSVYRSYYLGANSYAEKIEAAVQEGETDKVKLQIKQAEAWGFYQAIKGSLSGGDEQAAASLEKIFNLGETDPESINADKVADLFVRAFVGKIAGYHEKVPAALTEGNVTEARVEAMEANIFMKAIELEIIERLGEEQAAELMTKGTAWFDAVSKEDQETADSISGEMVEALNQLF</sequence>
<evidence type="ECO:0000256" key="2">
    <source>
        <dbReference type="SAM" id="SignalP"/>
    </source>
</evidence>
<dbReference type="EMBL" id="SIJB01000029">
    <property type="protein sequence ID" value="NBI30037.1"/>
    <property type="molecule type" value="Genomic_DNA"/>
</dbReference>
<name>A0A6N9Q5E3_9BACL</name>